<protein>
    <submittedName>
        <fullName evidence="1">Uncharacterized protein</fullName>
    </submittedName>
</protein>
<dbReference type="EMBL" id="JAQIBD010000001">
    <property type="protein sequence ID" value="MDM5270568.1"/>
    <property type="molecule type" value="Genomic_DNA"/>
</dbReference>
<evidence type="ECO:0000313" key="2">
    <source>
        <dbReference type="Proteomes" id="UP001169069"/>
    </source>
</evidence>
<reference evidence="1" key="1">
    <citation type="submission" date="2023-01" db="EMBL/GenBank/DDBJ databases">
        <title>Sulfurovum sp. zt1-1 genome assembly.</title>
        <authorList>
            <person name="Wang J."/>
        </authorList>
    </citation>
    <scope>NUCLEOTIDE SEQUENCE</scope>
    <source>
        <strain evidence="1">Zt1-1</strain>
    </source>
</reference>
<dbReference type="RefSeq" id="WP_289411846.1">
    <property type="nucleotide sequence ID" value="NZ_JAQIBD010000001.1"/>
</dbReference>
<organism evidence="1 2">
    <name type="scientific">Sulfurovum zhangzhouensis</name>
    <dbReference type="NCBI Taxonomy" id="3019067"/>
    <lineage>
        <taxon>Bacteria</taxon>
        <taxon>Pseudomonadati</taxon>
        <taxon>Campylobacterota</taxon>
        <taxon>Epsilonproteobacteria</taxon>
        <taxon>Campylobacterales</taxon>
        <taxon>Sulfurovaceae</taxon>
        <taxon>Sulfurovum</taxon>
    </lineage>
</organism>
<proteinExistence type="predicted"/>
<keyword evidence="2" id="KW-1185">Reference proteome</keyword>
<gene>
    <name evidence="1" type="ORF">PGH07_00055</name>
</gene>
<sequence length="113" mass="12860">MHFTFGDYKLRVHSLENKLSVQVTSDLGEVHLVSDDRRTSDFPNEVCFAIENPSKQPEAMGLRRFAFGEYTFILGVNYSGELFLFHSVRLFVGKKVIEGKDTLTLAFLKDPKA</sequence>
<comment type="caution">
    <text evidence="1">The sequence shown here is derived from an EMBL/GenBank/DDBJ whole genome shotgun (WGS) entry which is preliminary data.</text>
</comment>
<dbReference type="Proteomes" id="UP001169069">
    <property type="component" value="Unassembled WGS sequence"/>
</dbReference>
<evidence type="ECO:0000313" key="1">
    <source>
        <dbReference type="EMBL" id="MDM5270568.1"/>
    </source>
</evidence>
<accession>A0ABT7QUV3</accession>
<name>A0ABT7QUV3_9BACT</name>